<accession>A0A8E0S1V8</accession>
<feature type="compositionally biased region" description="Basic and acidic residues" evidence="1">
    <location>
        <begin position="120"/>
        <end position="132"/>
    </location>
</feature>
<dbReference type="OrthoDB" id="263617at2759"/>
<organism evidence="2 3">
    <name type="scientific">Fasciolopsis buskii</name>
    <dbReference type="NCBI Taxonomy" id="27845"/>
    <lineage>
        <taxon>Eukaryota</taxon>
        <taxon>Metazoa</taxon>
        <taxon>Spiralia</taxon>
        <taxon>Lophotrochozoa</taxon>
        <taxon>Platyhelminthes</taxon>
        <taxon>Trematoda</taxon>
        <taxon>Digenea</taxon>
        <taxon>Plagiorchiida</taxon>
        <taxon>Echinostomata</taxon>
        <taxon>Echinostomatoidea</taxon>
        <taxon>Fasciolidae</taxon>
        <taxon>Fasciolopsis</taxon>
    </lineage>
</organism>
<dbReference type="InterPro" id="IPR029064">
    <property type="entry name" value="Ribosomal_eL30-like_sf"/>
</dbReference>
<feature type="region of interest" description="Disordered" evidence="1">
    <location>
        <begin position="209"/>
        <end position="267"/>
    </location>
</feature>
<feature type="compositionally biased region" description="Polar residues" evidence="1">
    <location>
        <begin position="153"/>
        <end position="170"/>
    </location>
</feature>
<feature type="compositionally biased region" description="Basic residues" evidence="1">
    <location>
        <begin position="224"/>
        <end position="233"/>
    </location>
</feature>
<evidence type="ECO:0000313" key="3">
    <source>
        <dbReference type="Proteomes" id="UP000728185"/>
    </source>
</evidence>
<keyword evidence="3" id="KW-1185">Reference proteome</keyword>
<reference evidence="2" key="1">
    <citation type="submission" date="2019-05" db="EMBL/GenBank/DDBJ databases">
        <title>Annotation for the trematode Fasciolopsis buski.</title>
        <authorList>
            <person name="Choi Y.-J."/>
        </authorList>
    </citation>
    <scope>NUCLEOTIDE SEQUENCE</scope>
    <source>
        <strain evidence="2">HT</strain>
        <tissue evidence="2">Whole worm</tissue>
    </source>
</reference>
<name>A0A8E0S1V8_9TREM</name>
<proteinExistence type="predicted"/>
<dbReference type="Proteomes" id="UP000728185">
    <property type="component" value="Unassembled WGS sequence"/>
</dbReference>
<feature type="compositionally biased region" description="Polar residues" evidence="1">
    <location>
        <begin position="246"/>
        <end position="255"/>
    </location>
</feature>
<dbReference type="AlphaFoldDB" id="A0A8E0S1V8"/>
<dbReference type="EMBL" id="LUCM01003553">
    <property type="protein sequence ID" value="KAA0195638.1"/>
    <property type="molecule type" value="Genomic_DNA"/>
</dbReference>
<comment type="caution">
    <text evidence="2">The sequence shown here is derived from an EMBL/GenBank/DDBJ whole genome shotgun (WGS) entry which is preliminary data.</text>
</comment>
<sequence>MLGNKSGGFSPCRSSPTTVPTTFRSFASVLLSEATRPPSLVSRRSANEFDRFRTSSLNRQTAARYRTKNGPSGDHHFKSSTVSRAVRYNEKEPNTNLNVSTVTTHDSLLTDGTQPLFRQKEAKVTTRVKETDYIPQGEARRKKSKKSGKLNRSLFSNDPTPEASFSSTDSPPKRFGQAAVIPLADCLSPPCTNRQDSLLSGTVIKKLQPINEEKAQKKPSENPKHKRPSRLKRIILDERLRRSGSVPDNLNLSQNDAEKPSDSPAASLLTTDARISKVVRSVRRSLLSEDQERKVAEFLRKLSTFQDNAHAKYIDAPFHQRRTRRLVCGLREVVKHLKLKHLSFLFLARDLEGNATEKCYELKGITI</sequence>
<protein>
    <submittedName>
        <fullName evidence="2">Uncharacterized protein</fullName>
    </submittedName>
</protein>
<feature type="compositionally biased region" description="Basic and acidic residues" evidence="1">
    <location>
        <begin position="211"/>
        <end position="223"/>
    </location>
</feature>
<dbReference type="Gene3D" id="3.30.1330.30">
    <property type="match status" value="1"/>
</dbReference>
<feature type="region of interest" description="Disordered" evidence="1">
    <location>
        <begin position="120"/>
        <end position="173"/>
    </location>
</feature>
<evidence type="ECO:0000256" key="1">
    <source>
        <dbReference type="SAM" id="MobiDB-lite"/>
    </source>
</evidence>
<gene>
    <name evidence="2" type="ORF">FBUS_10529</name>
</gene>
<feature type="compositionally biased region" description="Basic residues" evidence="1">
    <location>
        <begin position="140"/>
        <end position="149"/>
    </location>
</feature>
<evidence type="ECO:0000313" key="2">
    <source>
        <dbReference type="EMBL" id="KAA0195638.1"/>
    </source>
</evidence>